<gene>
    <name evidence="3" type="ORF">APZ42_015349</name>
</gene>
<dbReference type="AlphaFoldDB" id="A0A0P5IIU1"/>
<evidence type="ECO:0000256" key="2">
    <source>
        <dbReference type="SAM" id="Phobius"/>
    </source>
</evidence>
<dbReference type="CDD" id="cd00112">
    <property type="entry name" value="LDLa"/>
    <property type="match status" value="1"/>
</dbReference>
<keyword evidence="2" id="KW-0472">Membrane</keyword>
<organism evidence="3 4">
    <name type="scientific">Daphnia magna</name>
    <dbReference type="NCBI Taxonomy" id="35525"/>
    <lineage>
        <taxon>Eukaryota</taxon>
        <taxon>Metazoa</taxon>
        <taxon>Ecdysozoa</taxon>
        <taxon>Arthropoda</taxon>
        <taxon>Crustacea</taxon>
        <taxon>Branchiopoda</taxon>
        <taxon>Diplostraca</taxon>
        <taxon>Cladocera</taxon>
        <taxon>Anomopoda</taxon>
        <taxon>Daphniidae</taxon>
        <taxon>Daphnia</taxon>
    </lineage>
</organism>
<dbReference type="InterPro" id="IPR002172">
    <property type="entry name" value="LDrepeatLR_classA_rpt"/>
</dbReference>
<protein>
    <submittedName>
        <fullName evidence="3">Uncharacterized protein</fullName>
    </submittedName>
</protein>
<dbReference type="Gene3D" id="2.60.120.290">
    <property type="entry name" value="Spermadhesin, CUB domain"/>
    <property type="match status" value="1"/>
</dbReference>
<dbReference type="Gene3D" id="4.10.400.10">
    <property type="entry name" value="Low-density Lipoprotein Receptor"/>
    <property type="match status" value="1"/>
</dbReference>
<comment type="caution">
    <text evidence="3">The sequence shown here is derived from an EMBL/GenBank/DDBJ whole genome shotgun (WGS) entry which is preliminary data.</text>
</comment>
<keyword evidence="2" id="KW-1133">Transmembrane helix</keyword>
<sequence>MEFATRLFLLCVYSVVILEAYGYQIYYLEDANVCSSAKKSIKMNSRSTALLIQLSKYPHVTELAIDCHLEIEAPKNQGLQVVVEDINLRRNPLDNECDDYVWFGRDGDGYLSKKLCGERKLVPIYDYTSERSSELHNEEILHNYVESLIPEGPEATTFYDPGGELHIWFRKTSRKVDQNLQPLRLKVVVTSYRTSNMISCKTNDTAYWPCIPSVDKSTKLQEKCIPSNLKCDGHVNCGAGLFSDETGCAVATSSNISNNAISTASLVILGAVALLILCLMASMVCFCRRRKARLRRARNQDDCQVVSTLPIPHHAGEVPLERWRVPHHDETPATKAVEDPPPSYSELFPDYAAVPQQSTDSN</sequence>
<dbReference type="SUPFAM" id="SSF49854">
    <property type="entry name" value="Spermadhesin, CUB domain"/>
    <property type="match status" value="1"/>
</dbReference>
<dbReference type="OrthoDB" id="47276at2759"/>
<name>A0A0P5IIU1_9CRUS</name>
<feature type="compositionally biased region" description="Basic and acidic residues" evidence="1">
    <location>
        <begin position="320"/>
        <end position="338"/>
    </location>
</feature>
<evidence type="ECO:0000313" key="4">
    <source>
        <dbReference type="Proteomes" id="UP000076858"/>
    </source>
</evidence>
<keyword evidence="4" id="KW-1185">Reference proteome</keyword>
<evidence type="ECO:0000256" key="1">
    <source>
        <dbReference type="SAM" id="MobiDB-lite"/>
    </source>
</evidence>
<feature type="transmembrane region" description="Helical" evidence="2">
    <location>
        <begin position="264"/>
        <end position="286"/>
    </location>
</feature>
<reference evidence="3 4" key="1">
    <citation type="submission" date="2016-03" db="EMBL/GenBank/DDBJ databases">
        <title>EvidentialGene: Evidence-directed Construction of Genes on Genomes.</title>
        <authorList>
            <person name="Gilbert D.G."/>
            <person name="Choi J.-H."/>
            <person name="Mockaitis K."/>
            <person name="Colbourne J."/>
            <person name="Pfrender M."/>
        </authorList>
    </citation>
    <scope>NUCLEOTIDE SEQUENCE [LARGE SCALE GENOMIC DNA]</scope>
    <source>
        <strain evidence="3 4">Xinb3</strain>
        <tissue evidence="3">Complete organism</tissue>
    </source>
</reference>
<keyword evidence="2" id="KW-0812">Transmembrane</keyword>
<dbReference type="InterPro" id="IPR035914">
    <property type="entry name" value="Sperma_CUB_dom_sf"/>
</dbReference>
<evidence type="ECO:0000313" key="3">
    <source>
        <dbReference type="EMBL" id="KZS18776.1"/>
    </source>
</evidence>
<dbReference type="Proteomes" id="UP000076858">
    <property type="component" value="Unassembled WGS sequence"/>
</dbReference>
<dbReference type="EMBL" id="LRGB01000512">
    <property type="protein sequence ID" value="KZS18776.1"/>
    <property type="molecule type" value="Genomic_DNA"/>
</dbReference>
<feature type="region of interest" description="Disordered" evidence="1">
    <location>
        <begin position="320"/>
        <end position="362"/>
    </location>
</feature>
<proteinExistence type="predicted"/>
<dbReference type="InterPro" id="IPR036055">
    <property type="entry name" value="LDL_receptor-like_sf"/>
</dbReference>
<accession>A0A0P5IIU1</accession>